<dbReference type="EMBL" id="AJAT01000001">
    <property type="protein sequence ID" value="EOL50130.1"/>
    <property type="molecule type" value="Genomic_DNA"/>
</dbReference>
<sequence length="125" mass="14190">MQKKNYAKNIFKARKVKKLTQKQLSEELGCPVSTISSWENSLFKPAESHLSKLSILLELTVEELVDESLVDDKKEKYVSILPAKLDIEESSGQLAALIQGFSLLSERDRHEILEIIKIKIASQHI</sequence>
<dbReference type="PATRIC" id="fig|1158610.3.peg.13"/>
<dbReference type="SMART" id="SM00530">
    <property type="entry name" value="HTH_XRE"/>
    <property type="match status" value="1"/>
</dbReference>
<accession>R3X7S5</accession>
<dbReference type="InterPro" id="IPR010982">
    <property type="entry name" value="Lambda_DNA-bd_dom_sf"/>
</dbReference>
<evidence type="ECO:0000313" key="4">
    <source>
        <dbReference type="Proteomes" id="UP000013785"/>
    </source>
</evidence>
<dbReference type="RefSeq" id="WP_010766724.1">
    <property type="nucleotide sequence ID" value="NZ_ASWE01000008.1"/>
</dbReference>
<comment type="caution">
    <text evidence="3">The sequence shown here is derived from an EMBL/GenBank/DDBJ whole genome shotgun (WGS) entry which is preliminary data.</text>
</comment>
<dbReference type="PANTHER" id="PTHR46558">
    <property type="entry name" value="TRACRIPTIONAL REGULATORY PROTEIN-RELATED-RELATED"/>
    <property type="match status" value="1"/>
</dbReference>
<dbReference type="CDD" id="cd00093">
    <property type="entry name" value="HTH_XRE"/>
    <property type="match status" value="1"/>
</dbReference>
<evidence type="ECO:0000259" key="2">
    <source>
        <dbReference type="PROSITE" id="PS50943"/>
    </source>
</evidence>
<keyword evidence="4" id="KW-1185">Reference proteome</keyword>
<name>R3X7S5_9ENTE</name>
<dbReference type="SUPFAM" id="SSF47413">
    <property type="entry name" value="lambda repressor-like DNA-binding domains"/>
    <property type="match status" value="1"/>
</dbReference>
<evidence type="ECO:0000256" key="1">
    <source>
        <dbReference type="ARBA" id="ARBA00023125"/>
    </source>
</evidence>
<reference evidence="3 4" key="1">
    <citation type="submission" date="2013-02" db="EMBL/GenBank/DDBJ databases">
        <title>The Genome Sequence of Enterococcus phoeniculicola BAA-412.</title>
        <authorList>
            <consortium name="The Broad Institute Genome Sequencing Platform"/>
            <consortium name="The Broad Institute Genome Sequencing Center for Infectious Disease"/>
            <person name="Earl A.M."/>
            <person name="Gilmore M.S."/>
            <person name="Lebreton F."/>
            <person name="Walker B."/>
            <person name="Young S.K."/>
            <person name="Zeng Q."/>
            <person name="Gargeya S."/>
            <person name="Fitzgerald M."/>
            <person name="Haas B."/>
            <person name="Abouelleil A."/>
            <person name="Alvarado L."/>
            <person name="Arachchi H.M."/>
            <person name="Berlin A.M."/>
            <person name="Chapman S.B."/>
            <person name="Dewar J."/>
            <person name="Goldberg J."/>
            <person name="Griggs A."/>
            <person name="Gujja S."/>
            <person name="Hansen M."/>
            <person name="Howarth C."/>
            <person name="Imamovic A."/>
            <person name="Larimer J."/>
            <person name="McCowan C."/>
            <person name="Murphy C."/>
            <person name="Neiman D."/>
            <person name="Pearson M."/>
            <person name="Priest M."/>
            <person name="Roberts A."/>
            <person name="Saif S."/>
            <person name="Shea T."/>
            <person name="Sisk P."/>
            <person name="Sykes S."/>
            <person name="Wortman J."/>
            <person name="Nusbaum C."/>
            <person name="Birren B."/>
        </authorList>
    </citation>
    <scope>NUCLEOTIDE SEQUENCE [LARGE SCALE GENOMIC DNA]</scope>
    <source>
        <strain evidence="3 4">ATCC BAA-412</strain>
    </source>
</reference>
<dbReference type="AlphaFoldDB" id="R3X7S5"/>
<dbReference type="PROSITE" id="PS50943">
    <property type="entry name" value="HTH_CROC1"/>
    <property type="match status" value="1"/>
</dbReference>
<dbReference type="HOGENOM" id="CLU_1989205_0_0_9"/>
<dbReference type="PANTHER" id="PTHR46558:SF4">
    <property type="entry name" value="DNA-BIDING PHAGE PROTEIN"/>
    <property type="match status" value="1"/>
</dbReference>
<gene>
    <name evidence="3" type="ORF">UC3_00022</name>
</gene>
<dbReference type="GO" id="GO:0003677">
    <property type="term" value="F:DNA binding"/>
    <property type="evidence" value="ECO:0007669"/>
    <property type="project" value="UniProtKB-KW"/>
</dbReference>
<proteinExistence type="predicted"/>
<dbReference type="InterPro" id="IPR001387">
    <property type="entry name" value="Cro/C1-type_HTH"/>
</dbReference>
<keyword evidence="1" id="KW-0238">DNA-binding</keyword>
<organism evidence="3 4">
    <name type="scientific">Enterococcus phoeniculicola ATCC BAA-412</name>
    <dbReference type="NCBI Taxonomy" id="1158610"/>
    <lineage>
        <taxon>Bacteria</taxon>
        <taxon>Bacillati</taxon>
        <taxon>Bacillota</taxon>
        <taxon>Bacilli</taxon>
        <taxon>Lactobacillales</taxon>
        <taxon>Enterococcaceae</taxon>
        <taxon>Enterococcus</taxon>
    </lineage>
</organism>
<dbReference type="Proteomes" id="UP000013785">
    <property type="component" value="Unassembled WGS sequence"/>
</dbReference>
<protein>
    <recommendedName>
        <fullName evidence="2">HTH cro/C1-type domain-containing protein</fullName>
    </recommendedName>
</protein>
<dbReference type="Pfam" id="PF01381">
    <property type="entry name" value="HTH_3"/>
    <property type="match status" value="1"/>
</dbReference>
<dbReference type="OrthoDB" id="9813152at2"/>
<feature type="domain" description="HTH cro/C1-type" evidence="2">
    <location>
        <begin position="12"/>
        <end position="64"/>
    </location>
</feature>
<evidence type="ECO:0000313" key="3">
    <source>
        <dbReference type="EMBL" id="EOL50130.1"/>
    </source>
</evidence>
<dbReference type="Gene3D" id="1.10.260.40">
    <property type="entry name" value="lambda repressor-like DNA-binding domains"/>
    <property type="match status" value="1"/>
</dbReference>